<dbReference type="PANTHER" id="PTHR42792:SF1">
    <property type="entry name" value="FLAGELLAR HOOK-ASSOCIATED PROTEIN 3"/>
    <property type="match status" value="1"/>
</dbReference>
<dbReference type="GO" id="GO:0009288">
    <property type="term" value="C:bacterial-type flagellum"/>
    <property type="evidence" value="ECO:0007669"/>
    <property type="project" value="InterPro"/>
</dbReference>
<dbReference type="Gene3D" id="1.20.1330.10">
    <property type="entry name" value="f41 fragment of flagellin, N-terminal domain"/>
    <property type="match status" value="1"/>
</dbReference>
<protein>
    <recommendedName>
        <fullName evidence="1">Flagellin N-terminal domain-containing protein</fullName>
    </recommendedName>
</protein>
<sequence length="298" mass="30827">MRTTLNTIYAGIQNNLDRITTSMADINEQISSGSQLSRLSDNPVNLVSALRFRTTVAELKQFKGNITSGSNIIGASETAMTQMKSLALRAKTLAIHAVDPALSVDNRKALAVEVKNLFQQAVQLANTQENGKFIFGGERTNGYTALEPAPFIKDKGDGHWINGNAHDMSGLTSTVLNTAPVDLAANDLLINGTDVGAVTLTPAGSSGLNMQGAANLKTAIDGKIFGGTTMSSKLTTLVTATAATTDATADGTISFDLNNYHISVPVNSGTTAAAINNAIVSAVNAGKDVTGVTAAVGD</sequence>
<gene>
    <name evidence="2" type="ORF">MNBD_DELTA03-1697</name>
</gene>
<dbReference type="GO" id="GO:0005198">
    <property type="term" value="F:structural molecule activity"/>
    <property type="evidence" value="ECO:0007669"/>
    <property type="project" value="InterPro"/>
</dbReference>
<dbReference type="SUPFAM" id="SSF64518">
    <property type="entry name" value="Phase 1 flagellin"/>
    <property type="match status" value="1"/>
</dbReference>
<name>A0A3B0VV36_9ZZZZ</name>
<proteinExistence type="predicted"/>
<dbReference type="Pfam" id="PF00669">
    <property type="entry name" value="Flagellin_N"/>
    <property type="match status" value="1"/>
</dbReference>
<reference evidence="2" key="1">
    <citation type="submission" date="2018-06" db="EMBL/GenBank/DDBJ databases">
        <authorList>
            <person name="Zhirakovskaya E."/>
        </authorList>
    </citation>
    <scope>NUCLEOTIDE SEQUENCE</scope>
</reference>
<dbReference type="AlphaFoldDB" id="A0A3B0VV36"/>
<accession>A0A3B0VV36</accession>
<evidence type="ECO:0000313" key="2">
    <source>
        <dbReference type="EMBL" id="VAW35254.1"/>
    </source>
</evidence>
<feature type="non-terminal residue" evidence="2">
    <location>
        <position position="298"/>
    </location>
</feature>
<dbReference type="InterPro" id="IPR001492">
    <property type="entry name" value="Flagellin"/>
</dbReference>
<evidence type="ECO:0000259" key="1">
    <source>
        <dbReference type="Pfam" id="PF00669"/>
    </source>
</evidence>
<dbReference type="PANTHER" id="PTHR42792">
    <property type="entry name" value="FLAGELLIN"/>
    <property type="match status" value="1"/>
</dbReference>
<dbReference type="InterPro" id="IPR001029">
    <property type="entry name" value="Flagellin_N"/>
</dbReference>
<organism evidence="2">
    <name type="scientific">hydrothermal vent metagenome</name>
    <dbReference type="NCBI Taxonomy" id="652676"/>
    <lineage>
        <taxon>unclassified sequences</taxon>
        <taxon>metagenomes</taxon>
        <taxon>ecological metagenomes</taxon>
    </lineage>
</organism>
<feature type="domain" description="Flagellin N-terminal" evidence="1">
    <location>
        <begin position="6"/>
        <end position="139"/>
    </location>
</feature>
<dbReference type="EMBL" id="UOEX01000120">
    <property type="protein sequence ID" value="VAW35254.1"/>
    <property type="molecule type" value="Genomic_DNA"/>
</dbReference>